<evidence type="ECO:0000256" key="3">
    <source>
        <dbReference type="SAM" id="SignalP"/>
    </source>
</evidence>
<dbReference type="PROSITE" id="PS51257">
    <property type="entry name" value="PROKAR_LIPOPROTEIN"/>
    <property type="match status" value="1"/>
</dbReference>
<dbReference type="SUPFAM" id="SSF111384">
    <property type="entry name" value="OmpH-like"/>
    <property type="match status" value="1"/>
</dbReference>
<dbReference type="GO" id="GO:0051082">
    <property type="term" value="F:unfolded protein binding"/>
    <property type="evidence" value="ECO:0007669"/>
    <property type="project" value="InterPro"/>
</dbReference>
<proteinExistence type="inferred from homology"/>
<dbReference type="Proteomes" id="UP000823617">
    <property type="component" value="Unassembled WGS sequence"/>
</dbReference>
<dbReference type="InterPro" id="IPR024930">
    <property type="entry name" value="Skp_dom_sf"/>
</dbReference>
<feature type="chain" id="PRO_5038406811" evidence="3">
    <location>
        <begin position="21"/>
        <end position="190"/>
    </location>
</feature>
<dbReference type="SMART" id="SM00935">
    <property type="entry name" value="OmpH"/>
    <property type="match status" value="1"/>
</dbReference>
<evidence type="ECO:0000256" key="2">
    <source>
        <dbReference type="ARBA" id="ARBA00022729"/>
    </source>
</evidence>
<evidence type="ECO:0000313" key="4">
    <source>
        <dbReference type="EMBL" id="MBO8455749.1"/>
    </source>
</evidence>
<reference evidence="4" key="2">
    <citation type="journal article" date="2021" name="PeerJ">
        <title>Extensive microbial diversity within the chicken gut microbiome revealed by metagenomics and culture.</title>
        <authorList>
            <person name="Gilroy R."/>
            <person name="Ravi A."/>
            <person name="Getino M."/>
            <person name="Pursley I."/>
            <person name="Horton D.L."/>
            <person name="Alikhan N.F."/>
            <person name="Baker D."/>
            <person name="Gharbi K."/>
            <person name="Hall N."/>
            <person name="Watson M."/>
            <person name="Adriaenssens E.M."/>
            <person name="Foster-Nyarko E."/>
            <person name="Jarju S."/>
            <person name="Secka A."/>
            <person name="Antonio M."/>
            <person name="Oren A."/>
            <person name="Chaudhuri R.R."/>
            <person name="La Ragione R."/>
            <person name="Hildebrand F."/>
            <person name="Pallen M.J."/>
        </authorList>
    </citation>
    <scope>NUCLEOTIDE SEQUENCE</scope>
    <source>
        <strain evidence="4">B1-3475</strain>
    </source>
</reference>
<dbReference type="InterPro" id="IPR005632">
    <property type="entry name" value="Chaperone_Skp"/>
</dbReference>
<protein>
    <submittedName>
        <fullName evidence="4">OmpH family outer membrane protein</fullName>
    </submittedName>
</protein>
<dbReference type="Pfam" id="PF03938">
    <property type="entry name" value="OmpH"/>
    <property type="match status" value="1"/>
</dbReference>
<dbReference type="Gene3D" id="3.30.910.20">
    <property type="entry name" value="Skp domain"/>
    <property type="match status" value="1"/>
</dbReference>
<comment type="similarity">
    <text evidence="1">Belongs to the Skp family.</text>
</comment>
<evidence type="ECO:0000256" key="1">
    <source>
        <dbReference type="ARBA" id="ARBA00009091"/>
    </source>
</evidence>
<gene>
    <name evidence="4" type="ORF">IAC08_05035</name>
</gene>
<dbReference type="GO" id="GO:0050821">
    <property type="term" value="P:protein stabilization"/>
    <property type="evidence" value="ECO:0007669"/>
    <property type="project" value="TreeGrafter"/>
</dbReference>
<dbReference type="GO" id="GO:0005829">
    <property type="term" value="C:cytosol"/>
    <property type="evidence" value="ECO:0007669"/>
    <property type="project" value="TreeGrafter"/>
</dbReference>
<name>A0A9D9N082_9BACT</name>
<reference evidence="4" key="1">
    <citation type="submission" date="2020-10" db="EMBL/GenBank/DDBJ databases">
        <authorList>
            <person name="Gilroy R."/>
        </authorList>
    </citation>
    <scope>NUCLEOTIDE SEQUENCE</scope>
    <source>
        <strain evidence="4">B1-3475</strain>
    </source>
</reference>
<keyword evidence="2 3" id="KW-0732">Signal</keyword>
<dbReference type="PANTHER" id="PTHR35089:SF1">
    <property type="entry name" value="CHAPERONE PROTEIN SKP"/>
    <property type="match status" value="1"/>
</dbReference>
<comment type="caution">
    <text evidence="4">The sequence shown here is derived from an EMBL/GenBank/DDBJ whole genome shotgun (WGS) entry which is preliminary data.</text>
</comment>
<evidence type="ECO:0000313" key="5">
    <source>
        <dbReference type="Proteomes" id="UP000823617"/>
    </source>
</evidence>
<feature type="signal peptide" evidence="3">
    <location>
        <begin position="1"/>
        <end position="20"/>
    </location>
</feature>
<accession>A0A9D9N082</accession>
<sequence>MKKTFIILAASVLACTAANAQDLKFAHVNFQELVQLMPEMDSARVQIDAASKETQETYQSMIMEYNTKAQEYEQKQASWTPAVRESKAREITDIESRIRTFEQSSQQDLSQLQNTLMQPIYQKAQDAIQSLAKVHGVVYVFDETSLHYVDPTKSIDLTPEARTALNIPEGRTLETLQAELQAQYQAAQQQ</sequence>
<dbReference type="PANTHER" id="PTHR35089">
    <property type="entry name" value="CHAPERONE PROTEIN SKP"/>
    <property type="match status" value="1"/>
</dbReference>
<dbReference type="EMBL" id="JADIMK010000050">
    <property type="protein sequence ID" value="MBO8455749.1"/>
    <property type="molecule type" value="Genomic_DNA"/>
</dbReference>
<dbReference type="AlphaFoldDB" id="A0A9D9N082"/>
<organism evidence="4 5">
    <name type="scientific">Candidatus Cryptobacteroides intestinigallinarum</name>
    <dbReference type="NCBI Taxonomy" id="2840767"/>
    <lineage>
        <taxon>Bacteria</taxon>
        <taxon>Pseudomonadati</taxon>
        <taxon>Bacteroidota</taxon>
        <taxon>Bacteroidia</taxon>
        <taxon>Bacteroidales</taxon>
        <taxon>Candidatus Cryptobacteroides</taxon>
    </lineage>
</organism>